<accession>A0ABU8HFY0</accession>
<evidence type="ECO:0000256" key="5">
    <source>
        <dbReference type="ARBA" id="ARBA00022840"/>
    </source>
</evidence>
<dbReference type="Pfam" id="PF01396">
    <property type="entry name" value="Zn_ribbon_Top1"/>
    <property type="match status" value="1"/>
</dbReference>
<comment type="similarity">
    <text evidence="1">Belongs to the DNA2/NAM7 helicase family.</text>
</comment>
<dbReference type="Pfam" id="PF13086">
    <property type="entry name" value="AAA_11"/>
    <property type="match status" value="1"/>
</dbReference>
<keyword evidence="4" id="KW-0347">Helicase</keyword>
<dbReference type="InterPro" id="IPR041677">
    <property type="entry name" value="DNA2/NAM7_AAA_11"/>
</dbReference>
<keyword evidence="2" id="KW-0547">Nucleotide-binding</keyword>
<proteinExistence type="inferred from homology"/>
<evidence type="ECO:0000259" key="8">
    <source>
        <dbReference type="Pfam" id="PF13087"/>
    </source>
</evidence>
<dbReference type="Gene3D" id="3.30.65.10">
    <property type="entry name" value="Bacterial Topoisomerase I, domain 1"/>
    <property type="match status" value="1"/>
</dbReference>
<reference evidence="9 10" key="1">
    <citation type="journal article" date="2018" name="J. Microbiol.">
        <title>Bacillus spongiae sp. nov., isolated from sponge of Jeju Island.</title>
        <authorList>
            <person name="Lee G.E."/>
            <person name="Im W.T."/>
            <person name="Park J.S."/>
        </authorList>
    </citation>
    <scope>NUCLEOTIDE SEQUENCE [LARGE SCALE GENOMIC DNA]</scope>
    <source>
        <strain evidence="9 10">135PIL107-10</strain>
    </source>
</reference>
<evidence type="ECO:0000256" key="4">
    <source>
        <dbReference type="ARBA" id="ARBA00022806"/>
    </source>
</evidence>
<feature type="domain" description="DNA topoisomerase type IA zn finger" evidence="6">
    <location>
        <begin position="1129"/>
        <end position="1164"/>
    </location>
</feature>
<dbReference type="PANTHER" id="PTHR43788">
    <property type="entry name" value="DNA2/NAM7 HELICASE FAMILY MEMBER"/>
    <property type="match status" value="1"/>
</dbReference>
<gene>
    <name evidence="9" type="ORF">WAK64_13485</name>
</gene>
<evidence type="ECO:0000256" key="3">
    <source>
        <dbReference type="ARBA" id="ARBA00022801"/>
    </source>
</evidence>
<keyword evidence="3" id="KW-0378">Hydrolase</keyword>
<dbReference type="SUPFAM" id="SSF57783">
    <property type="entry name" value="Zinc beta-ribbon"/>
    <property type="match status" value="1"/>
</dbReference>
<keyword evidence="5" id="KW-0067">ATP-binding</keyword>
<protein>
    <submittedName>
        <fullName evidence="9">AAA domain-containing protein</fullName>
    </submittedName>
</protein>
<evidence type="ECO:0000256" key="1">
    <source>
        <dbReference type="ARBA" id="ARBA00007913"/>
    </source>
</evidence>
<dbReference type="Proteomes" id="UP001312865">
    <property type="component" value="Unassembled WGS sequence"/>
</dbReference>
<dbReference type="InterPro" id="IPR050534">
    <property type="entry name" value="Coronavir_polyprotein_1ab"/>
</dbReference>
<dbReference type="Pfam" id="PF13087">
    <property type="entry name" value="AAA_12"/>
    <property type="match status" value="1"/>
</dbReference>
<dbReference type="InterPro" id="IPR027417">
    <property type="entry name" value="P-loop_NTPase"/>
</dbReference>
<dbReference type="RefSeq" id="WP_336587506.1">
    <property type="nucleotide sequence ID" value="NZ_JBBAXC010000010.1"/>
</dbReference>
<dbReference type="PANTHER" id="PTHR43788:SF8">
    <property type="entry name" value="DNA-BINDING PROTEIN SMUBP-2"/>
    <property type="match status" value="1"/>
</dbReference>
<keyword evidence="10" id="KW-1185">Reference proteome</keyword>
<dbReference type="InterPro" id="IPR041679">
    <property type="entry name" value="DNA2/NAM7-like_C"/>
</dbReference>
<evidence type="ECO:0000313" key="10">
    <source>
        <dbReference type="Proteomes" id="UP001312865"/>
    </source>
</evidence>
<evidence type="ECO:0000259" key="6">
    <source>
        <dbReference type="Pfam" id="PF01396"/>
    </source>
</evidence>
<feature type="domain" description="DNA2/NAM7 helicase-like C-terminal" evidence="8">
    <location>
        <begin position="881"/>
        <end position="1058"/>
    </location>
</feature>
<organism evidence="9 10">
    <name type="scientific">Bacillus spongiae</name>
    <dbReference type="NCBI Taxonomy" id="2683610"/>
    <lineage>
        <taxon>Bacteria</taxon>
        <taxon>Bacillati</taxon>
        <taxon>Bacillota</taxon>
        <taxon>Bacilli</taxon>
        <taxon>Bacillales</taxon>
        <taxon>Bacillaceae</taxon>
        <taxon>Bacillus</taxon>
    </lineage>
</organism>
<dbReference type="SUPFAM" id="SSF52540">
    <property type="entry name" value="P-loop containing nucleoside triphosphate hydrolases"/>
    <property type="match status" value="1"/>
</dbReference>
<evidence type="ECO:0000313" key="9">
    <source>
        <dbReference type="EMBL" id="MEI5908067.1"/>
    </source>
</evidence>
<comment type="caution">
    <text evidence="9">The sequence shown here is derived from an EMBL/GenBank/DDBJ whole genome shotgun (WGS) entry which is preliminary data.</text>
</comment>
<feature type="domain" description="DNA2/NAM7 helicase helicase" evidence="7">
    <location>
        <begin position="333"/>
        <end position="829"/>
    </location>
</feature>
<name>A0ABU8HFY0_9BACI</name>
<evidence type="ECO:0000256" key="2">
    <source>
        <dbReference type="ARBA" id="ARBA00022741"/>
    </source>
</evidence>
<sequence length="1167" mass="133425">MKNIEKKKVLEILDYWKTIELLNQVDIPQESEDNKKVVKKITRGELIDSSLDKISIFTSLNVPSIDLSDKLKTDKEKFSRFPGEGADFSFLFGRIKRNDMVDYLTKFVKNHDEQPDIAYPKRSEIAWFSFKTDSEGIYQKNSFELSPLLWAISVWNKKVNGFSLNSIDYDDETKKYDSWLQEAEELFAVLPSVFSDIHNSYVKTIAPELPADNIGLFIYDRYKNDEAKDKDENPEDYASLGKSFFLDDIVLLIDEIKSGKFGKGSDYERKVINYILSAHNKTSGIIPANCISISPKEERQKMMNFFQNTLNIKNAPLGKWPAKFMPALMQQVAVNLAIDEKAHTEVFSVNGPPGTGKTTLLKEIVSSNIVKRAELLAEAAHSDPDDAYERCSFTQGPLVSKGYFQYAPSYFKLKNDKINQYGMLVASCNNSAVENITADLPKSDDILKSLEPSKDDDVSVVSGLNEVSDLFDVEKSEDIEQIKISGEIKEVRDIYFTRYANKLLNRNDCWGLVSAPFGKRANINKYCVSVLKKFINDYMPNNVREKHRKKYVEQRECFLRQLKIVKELEKELEILCDNAKFLPLTNETISEDDLDRKIKENYAYVMELEESRPRGLFRRFKKDSTRDILISEKKTEIEVLKKQKEGLSKIASYNNLLSRHSEGAEKLTPIDSSFMDGYVSLDERASMWAQVTNPWFTEHYNREREKLFLYACKLHKEFVISSKSFRQNVINLLIAWDMYDDCDERMGEKDRIDAFPALIQNIFLITPVISTTFASAQTFLRDIKRPGTLGTLIVDEAGQAQPQMAVGALMRCRRAIIVGDPKQIEPVVTEETDMIKSLLTSDLLTPYKDQKISVQGFADNINIYGTFLGEDEEKEWVGCPLTVHRRCIDPMYSISNYLSYDDTMKQQTAPPKETAVKTFILDKSYWINVKGEEQSGNKNHYVPSQGQIVLKLLEEKFKKDSSDIPKLFIITPFKSVKKEMIDALRKSDFYRREPRVSKWLKDKNIGTVHTFQGQGTDEVIFLLGCDKSSVKAANWVNKNIVNVAATRAKYRLYIIGDKEVWSCKPVKVARDTVNNEISSDNLMTMLTCFENTESVLAPAIRTAEVKKMKFTTQEKKREVGALSGNISKVCPKCGKPLIEKKGKYGVFYGCKGFPKCSYSKSNKNAIH</sequence>
<evidence type="ECO:0000259" key="7">
    <source>
        <dbReference type="Pfam" id="PF13086"/>
    </source>
</evidence>
<dbReference type="Gene3D" id="3.40.50.300">
    <property type="entry name" value="P-loop containing nucleotide triphosphate hydrolases"/>
    <property type="match status" value="2"/>
</dbReference>
<dbReference type="InterPro" id="IPR013498">
    <property type="entry name" value="Topo_IA_Znf"/>
</dbReference>
<dbReference type="EMBL" id="JBBAXC010000010">
    <property type="protein sequence ID" value="MEI5908067.1"/>
    <property type="molecule type" value="Genomic_DNA"/>
</dbReference>